<evidence type="ECO:0000259" key="2">
    <source>
        <dbReference type="Pfam" id="PF23265"/>
    </source>
</evidence>
<keyword evidence="4" id="KW-1185">Reference proteome</keyword>
<feature type="compositionally biased region" description="Polar residues" evidence="1">
    <location>
        <begin position="1"/>
        <end position="13"/>
    </location>
</feature>
<accession>A0A9D4GYE7</accession>
<gene>
    <name evidence="3" type="ORF">DPMN_123907</name>
</gene>
<evidence type="ECO:0000256" key="1">
    <source>
        <dbReference type="SAM" id="MobiDB-lite"/>
    </source>
</evidence>
<reference evidence="3" key="2">
    <citation type="submission" date="2020-11" db="EMBL/GenBank/DDBJ databases">
        <authorList>
            <person name="McCartney M.A."/>
            <person name="Auch B."/>
            <person name="Kono T."/>
            <person name="Mallez S."/>
            <person name="Becker A."/>
            <person name="Gohl D.M."/>
            <person name="Silverstein K.A.T."/>
            <person name="Koren S."/>
            <person name="Bechman K.B."/>
            <person name="Herman A."/>
            <person name="Abrahante J.E."/>
            <person name="Garbe J."/>
        </authorList>
    </citation>
    <scope>NUCLEOTIDE SEQUENCE</scope>
    <source>
        <strain evidence="3">Duluth1</strain>
        <tissue evidence="3">Whole animal</tissue>
    </source>
</reference>
<feature type="domain" description="KY-like immunoglobulin-like" evidence="2">
    <location>
        <begin position="463"/>
        <end position="568"/>
    </location>
</feature>
<dbReference type="InterPro" id="IPR038765">
    <property type="entry name" value="Papain-like_cys_pep_sf"/>
</dbReference>
<protein>
    <recommendedName>
        <fullName evidence="2">KY-like immunoglobulin-like domain-containing protein</fullName>
    </recommendedName>
</protein>
<name>A0A9D4GYE7_DREPO</name>
<dbReference type="EMBL" id="JAIWYP010000005">
    <property type="protein sequence ID" value="KAH3822137.1"/>
    <property type="molecule type" value="Genomic_DNA"/>
</dbReference>
<dbReference type="InterPro" id="IPR056564">
    <property type="entry name" value="Ig-like_KY"/>
</dbReference>
<comment type="caution">
    <text evidence="3">The sequence shown here is derived from an EMBL/GenBank/DDBJ whole genome shotgun (WGS) entry which is preliminary data.</text>
</comment>
<dbReference type="Gene3D" id="1.20.920.20">
    <property type="match status" value="1"/>
</dbReference>
<proteinExistence type="predicted"/>
<organism evidence="3 4">
    <name type="scientific">Dreissena polymorpha</name>
    <name type="common">Zebra mussel</name>
    <name type="synonym">Mytilus polymorpha</name>
    <dbReference type="NCBI Taxonomy" id="45954"/>
    <lineage>
        <taxon>Eukaryota</taxon>
        <taxon>Metazoa</taxon>
        <taxon>Spiralia</taxon>
        <taxon>Lophotrochozoa</taxon>
        <taxon>Mollusca</taxon>
        <taxon>Bivalvia</taxon>
        <taxon>Autobranchia</taxon>
        <taxon>Heteroconchia</taxon>
        <taxon>Euheterodonta</taxon>
        <taxon>Imparidentia</taxon>
        <taxon>Neoheterodontei</taxon>
        <taxon>Myida</taxon>
        <taxon>Dreissenoidea</taxon>
        <taxon>Dreissenidae</taxon>
        <taxon>Dreissena</taxon>
    </lineage>
</organism>
<dbReference type="Pfam" id="PF23265">
    <property type="entry name" value="Ig-like_KY"/>
    <property type="match status" value="2"/>
</dbReference>
<dbReference type="PANTHER" id="PTHR47020">
    <property type="entry name" value="HILLARIN"/>
    <property type="match status" value="1"/>
</dbReference>
<feature type="region of interest" description="Disordered" evidence="1">
    <location>
        <begin position="1"/>
        <end position="63"/>
    </location>
</feature>
<evidence type="ECO:0000313" key="3">
    <source>
        <dbReference type="EMBL" id="KAH3822137.1"/>
    </source>
</evidence>
<dbReference type="PANTHER" id="PTHR47020:SF1">
    <property type="entry name" value="HILLARIN"/>
    <property type="match status" value="1"/>
</dbReference>
<evidence type="ECO:0000313" key="4">
    <source>
        <dbReference type="Proteomes" id="UP000828390"/>
    </source>
</evidence>
<feature type="domain" description="KY-like immunoglobulin-like" evidence="2">
    <location>
        <begin position="306"/>
        <end position="448"/>
    </location>
</feature>
<dbReference type="Proteomes" id="UP000828390">
    <property type="component" value="Unassembled WGS sequence"/>
</dbReference>
<dbReference type="AlphaFoldDB" id="A0A9D4GYE7"/>
<sequence>MGSGNSKPPTASKSLPDLKKPTTASKLEVASKAETPASSTSQDRSKSAGGRRKHPDPKNAGENPVAWELLTYSPPYGKDFEFSHTHYLYSNDVGRLEDFPPPHTAPTRKHEIFDPEQYKQVDEHTDTITDHFLTRPLTELVRALCGDYDDDISKSRALYRWFTSQPVETTDYKKTGKADTAMYQLWHLKNKRNTYAGFFSLLCWYANLPCAIIRGYLKGSTYEVGQKINKESHRGEWNAVLVDGNWRFINAFWGACVLSGDEEEESKNYFYTCDENFFLTDPQQLIYTHLPEEDAWQLLDKKKSVEEFETMVFLKDRFFNLEMRVLSHNLCNTEARDGEIEILFGLHPEKSVNHRFLCIPTYFIDKDKSKQTRTRPVELPQKNVQLDFIHRPNENVLSIKVRFPKVGTYKLEIVGKDITVNTPDYDFDWVAIYKVDVNSIPERQVFFPVVEDAGWGPNPILSEYGIECLSHSSGVIKMEPGRLELKFKVTDPAKFQQANFHYQLTVIGAEDENMVEKHPFQLTGDILEAAFNVPEGEFKMKIAHKLGEGQERNVCNYHIISTLPKKQVVGGVGGIGGAGGIGGVGGVDGAGQAEPPTPERDELGELRDKLHQAIESQNLEELERAVDLVESKGYGGKLPGELREAKDLIARLKRLQKLIHEVMTLNQRTISEIRSYAHPIAEIHIVMRATLLLLGDPEESTKDWKNVQAVIGKTGKMSLKRRIQELDVNKLTADMVMRTKALLRDIRLEDIVIISAGAATFFNWSSGIAEEFEQRAKE</sequence>
<dbReference type="InterPro" id="IPR053041">
    <property type="entry name" value="Transglut-like_Superfamily_Mod"/>
</dbReference>
<dbReference type="SUPFAM" id="SSF54001">
    <property type="entry name" value="Cysteine proteinases"/>
    <property type="match status" value="1"/>
</dbReference>
<reference evidence="3" key="1">
    <citation type="journal article" date="2019" name="bioRxiv">
        <title>The Genome of the Zebra Mussel, Dreissena polymorpha: A Resource for Invasive Species Research.</title>
        <authorList>
            <person name="McCartney M.A."/>
            <person name="Auch B."/>
            <person name="Kono T."/>
            <person name="Mallez S."/>
            <person name="Zhang Y."/>
            <person name="Obille A."/>
            <person name="Becker A."/>
            <person name="Abrahante J.E."/>
            <person name="Garbe J."/>
            <person name="Badalamenti J.P."/>
            <person name="Herman A."/>
            <person name="Mangelson H."/>
            <person name="Liachko I."/>
            <person name="Sullivan S."/>
            <person name="Sone E.D."/>
            <person name="Koren S."/>
            <person name="Silverstein K.A.T."/>
            <person name="Beckman K.B."/>
            <person name="Gohl D.M."/>
        </authorList>
    </citation>
    <scope>NUCLEOTIDE SEQUENCE</scope>
    <source>
        <strain evidence="3">Duluth1</strain>
        <tissue evidence="3">Whole animal</tissue>
    </source>
</reference>